<proteinExistence type="predicted"/>
<protein>
    <submittedName>
        <fullName evidence="1">EMBRYO DEFECTIVE 140</fullName>
    </submittedName>
</protein>
<reference evidence="2" key="1">
    <citation type="journal article" date="2023" name="Hortic. Res.">
        <title>A chromosome-level phased genome enabling allele-level studies in sweet orange: a case study on citrus Huanglongbing tolerance.</title>
        <authorList>
            <person name="Wu B."/>
            <person name="Yu Q."/>
            <person name="Deng Z."/>
            <person name="Duan Y."/>
            <person name="Luo F."/>
            <person name="Gmitter F. Jr."/>
        </authorList>
    </citation>
    <scope>NUCLEOTIDE SEQUENCE [LARGE SCALE GENOMIC DNA]</scope>
    <source>
        <strain evidence="2">cv. Valencia</strain>
    </source>
</reference>
<evidence type="ECO:0000313" key="2">
    <source>
        <dbReference type="Proteomes" id="UP000829398"/>
    </source>
</evidence>
<gene>
    <name evidence="1" type="ORF">KPL71_013834</name>
</gene>
<dbReference type="Proteomes" id="UP000829398">
    <property type="component" value="Chromosome 5"/>
</dbReference>
<evidence type="ECO:0000313" key="1">
    <source>
        <dbReference type="EMBL" id="KAH9750299.1"/>
    </source>
</evidence>
<sequence>MEPKEETLATIPEEEEDGDTVIPDVENNPKPTTKDNSSDSSDASDSDSDSDSESEDEAKQSMELQTLQYQLSNEPSNYDTHVQYIKVLRKMGEIEKLRQAREAMNEIFPLTPAMWQEWARDEASISTGPEALLGVEKIYERGVSDYLSVPLWCDYLKFVQEYDPSIRAFLPDGISKARNLFERAITAAGLHVSEGSKIWELYREFELAIFCRIDETNLKEKEKQVQRIRSIFHRQLSVPLANSSATLLAYKSWEVEQGAVLDVESSNLDGISSNVALAYQKALEMCNARAHLEEQISRQDLSDSEKFQQYMIYLKYEQSSGDPGRVQLLYERAITDFPVSSDLWLDYTQYLDKTLKVGNVVRDVYSRATKNCPWVGELWVRSLLSLERSRASEEEISTVFEKSLLCAFSTFEEYLDLFLTRIDGLRRRILFSGEVEGVLDYSLIRETFQVPLEFCVSVEWFPAAISVPNVVRASDYLSEQMKNTDGLLRLYAYWAHLEQSMGKDMVSARGVWERLLKISGAMLEAWQSYISMEIELGHINEARSIYKRCYSKRFTGTGSEVTPRLEELQLFRSQQESKSLPESADQKEHSVKKTGREKRKSDLNISYEQSPAKRQKNAPQKPKKVHDKEKQQVQNLAEENEGRETKQTVEEQPKEQPIKDAVPGRTKGFTDECTAFLSNINLKASPRHNCDGYNVCRPLMKICDDSSVTLGLAYVDFIDDEHLAAAVAKNKQMFLGKKLSIARSNPKQRKDSSGERAPTEQAQSHQQTGNAGTSASKESSIETSKQSRGRGDSVQLKGKNTFAVPRNVRPLGFPAIKPKTEEGEDLKPKSNDEFRKMFIKKD</sequence>
<comment type="caution">
    <text evidence="1">The sequence shown here is derived from an EMBL/GenBank/DDBJ whole genome shotgun (WGS) entry which is preliminary data.</text>
</comment>
<dbReference type="EMBL" id="CM039174">
    <property type="protein sequence ID" value="KAH9750299.1"/>
    <property type="molecule type" value="Genomic_DNA"/>
</dbReference>
<organism evidence="1 2">
    <name type="scientific">Citrus sinensis</name>
    <name type="common">Sweet orange</name>
    <name type="synonym">Citrus aurantium var. sinensis</name>
    <dbReference type="NCBI Taxonomy" id="2711"/>
    <lineage>
        <taxon>Eukaryota</taxon>
        <taxon>Viridiplantae</taxon>
        <taxon>Streptophyta</taxon>
        <taxon>Embryophyta</taxon>
        <taxon>Tracheophyta</taxon>
        <taxon>Spermatophyta</taxon>
        <taxon>Magnoliopsida</taxon>
        <taxon>eudicotyledons</taxon>
        <taxon>Gunneridae</taxon>
        <taxon>Pentapetalae</taxon>
        <taxon>rosids</taxon>
        <taxon>malvids</taxon>
        <taxon>Sapindales</taxon>
        <taxon>Rutaceae</taxon>
        <taxon>Aurantioideae</taxon>
        <taxon>Citrus</taxon>
    </lineage>
</organism>
<accession>A0ACB8K6J4</accession>
<keyword evidence="2" id="KW-1185">Reference proteome</keyword>
<name>A0ACB8K6J4_CITSI</name>